<keyword evidence="3 11" id="KW-0285">Flavoprotein</keyword>
<keyword evidence="6 11" id="KW-0460">Magnesium</keyword>
<dbReference type="HAMAP" id="MF_00354">
    <property type="entry name" value="Idi_2"/>
    <property type="match status" value="1"/>
</dbReference>
<dbReference type="GO" id="GO:0000287">
    <property type="term" value="F:magnesium ion binding"/>
    <property type="evidence" value="ECO:0007669"/>
    <property type="project" value="UniProtKB-UniRule"/>
</dbReference>
<evidence type="ECO:0000313" key="14">
    <source>
        <dbReference type="Proteomes" id="UP000037237"/>
    </source>
</evidence>
<dbReference type="SUPFAM" id="SSF51395">
    <property type="entry name" value="FMN-linked oxidoreductases"/>
    <property type="match status" value="1"/>
</dbReference>
<keyword evidence="8 11" id="KW-0414">Isoprene biosynthesis</keyword>
<keyword evidence="4 11" id="KW-0288">FMN</keyword>
<evidence type="ECO:0000256" key="8">
    <source>
        <dbReference type="ARBA" id="ARBA00023229"/>
    </source>
</evidence>
<name>A0A0M0BSP8_9ARCH</name>
<dbReference type="PATRIC" id="fig|1685124.3.peg.827"/>
<feature type="binding site" evidence="11">
    <location>
        <position position="97"/>
    </location>
    <ligand>
        <name>FMN</name>
        <dbReference type="ChEBI" id="CHEBI:58210"/>
    </ligand>
</feature>
<dbReference type="Gene3D" id="3.20.20.70">
    <property type="entry name" value="Aldolase class I"/>
    <property type="match status" value="1"/>
</dbReference>
<evidence type="ECO:0000256" key="7">
    <source>
        <dbReference type="ARBA" id="ARBA00022857"/>
    </source>
</evidence>
<feature type="binding site" evidence="11">
    <location>
        <position position="126"/>
    </location>
    <ligand>
        <name>FMN</name>
        <dbReference type="ChEBI" id="CHEBI:58210"/>
    </ligand>
</feature>
<feature type="binding site" evidence="11">
    <location>
        <begin position="275"/>
        <end position="277"/>
    </location>
    <ligand>
        <name>FMN</name>
        <dbReference type="ChEBI" id="CHEBI:58210"/>
    </ligand>
</feature>
<dbReference type="EC" id="5.3.3.2" evidence="11"/>
<feature type="binding site" evidence="11">
    <location>
        <begin position="67"/>
        <end position="69"/>
    </location>
    <ligand>
        <name>FMN</name>
        <dbReference type="ChEBI" id="CHEBI:58210"/>
    </ligand>
</feature>
<reference evidence="13 14" key="1">
    <citation type="submission" date="2015-06" db="EMBL/GenBank/DDBJ databases">
        <title>New insights into the roles of widespread benthic archaea in carbon and nitrogen cycling.</title>
        <authorList>
            <person name="Lazar C.S."/>
            <person name="Baker B.J."/>
            <person name="Seitz K.W."/>
            <person name="Hyde A.S."/>
            <person name="Dick G.J."/>
            <person name="Hinrichs K.-U."/>
            <person name="Teske A.P."/>
        </authorList>
    </citation>
    <scope>NUCLEOTIDE SEQUENCE [LARGE SCALE GENOMIC DNA]</scope>
    <source>
        <strain evidence="13">SG8-32-1</strain>
    </source>
</reference>
<keyword evidence="5 11" id="KW-0479">Metal-binding</keyword>
<feature type="binding site" evidence="11">
    <location>
        <position position="161"/>
    </location>
    <ligand>
        <name>substrate</name>
    </ligand>
</feature>
<evidence type="ECO:0000256" key="1">
    <source>
        <dbReference type="ARBA" id="ARBA00001917"/>
    </source>
</evidence>
<feature type="binding site" evidence="11">
    <location>
        <position position="223"/>
    </location>
    <ligand>
        <name>FMN</name>
        <dbReference type="ChEBI" id="CHEBI:58210"/>
    </ligand>
</feature>
<dbReference type="GO" id="GO:0070402">
    <property type="term" value="F:NADPH binding"/>
    <property type="evidence" value="ECO:0007669"/>
    <property type="project" value="UniProtKB-UniRule"/>
</dbReference>
<evidence type="ECO:0000256" key="9">
    <source>
        <dbReference type="ARBA" id="ARBA00023235"/>
    </source>
</evidence>
<dbReference type="GO" id="GO:0004452">
    <property type="term" value="F:isopentenyl-diphosphate delta-isomerase activity"/>
    <property type="evidence" value="ECO:0007669"/>
    <property type="project" value="UniProtKB-UniRule"/>
</dbReference>
<evidence type="ECO:0000256" key="6">
    <source>
        <dbReference type="ARBA" id="ARBA00022842"/>
    </source>
</evidence>
<dbReference type="SMART" id="SM01240">
    <property type="entry name" value="IMPDH"/>
    <property type="match status" value="1"/>
</dbReference>
<evidence type="ECO:0000256" key="5">
    <source>
        <dbReference type="ARBA" id="ARBA00022723"/>
    </source>
</evidence>
<protein>
    <recommendedName>
        <fullName evidence="11">Isopentenyl-diphosphate delta-isomerase</fullName>
        <shortName evidence="11">IPP isomerase</shortName>
        <ecNumber evidence="11">5.3.3.2</ecNumber>
    </recommendedName>
    <alternativeName>
        <fullName evidence="11">Isopentenyl diphosphate:dimethylallyl diphosphate isomerase</fullName>
    </alternativeName>
    <alternativeName>
        <fullName evidence="11">Isopentenyl pyrophosphate isomerase</fullName>
    </alternativeName>
    <alternativeName>
        <fullName evidence="11">Type 2 isopentenyl diphosphate isomerase</fullName>
        <shortName evidence="11">IDI-2</shortName>
    </alternativeName>
</protein>
<feature type="binding site" evidence="11">
    <location>
        <position position="162"/>
    </location>
    <ligand>
        <name>Mg(2+)</name>
        <dbReference type="ChEBI" id="CHEBI:18420"/>
    </ligand>
</feature>
<dbReference type="InterPro" id="IPR011179">
    <property type="entry name" value="IPdP_isomerase"/>
</dbReference>
<dbReference type="PANTHER" id="PTHR43665:SF1">
    <property type="entry name" value="ISOPENTENYL-DIPHOSPHATE DELTA-ISOMERASE"/>
    <property type="match status" value="1"/>
</dbReference>
<comment type="subcellular location">
    <subcellularLocation>
        <location evidence="11">Cytoplasm</location>
    </subcellularLocation>
</comment>
<keyword evidence="9 11" id="KW-0413">Isomerase</keyword>
<dbReference type="GO" id="GO:0010181">
    <property type="term" value="F:FMN binding"/>
    <property type="evidence" value="ECO:0007669"/>
    <property type="project" value="UniProtKB-UniRule"/>
</dbReference>
<evidence type="ECO:0000259" key="12">
    <source>
        <dbReference type="Pfam" id="PF01070"/>
    </source>
</evidence>
<feature type="binding site" evidence="11">
    <location>
        <begin position="97"/>
        <end position="99"/>
    </location>
    <ligand>
        <name>substrate</name>
    </ligand>
</feature>
<evidence type="ECO:0000256" key="10">
    <source>
        <dbReference type="ARBA" id="ARBA00025810"/>
    </source>
</evidence>
<comment type="caution">
    <text evidence="13">The sequence shown here is derived from an EMBL/GenBank/DDBJ whole genome shotgun (WGS) entry which is preliminary data.</text>
</comment>
<dbReference type="NCBIfam" id="TIGR02151">
    <property type="entry name" value="IPP_isom_2"/>
    <property type="match status" value="1"/>
</dbReference>
<comment type="cofactor">
    <cofactor evidence="11">
        <name>NADPH</name>
        <dbReference type="ChEBI" id="CHEBI:57783"/>
    </cofactor>
</comment>
<evidence type="ECO:0000256" key="11">
    <source>
        <dbReference type="HAMAP-Rule" id="MF_00354"/>
    </source>
</evidence>
<dbReference type="GO" id="GO:0008299">
    <property type="term" value="P:isoprenoid biosynthetic process"/>
    <property type="evidence" value="ECO:0007669"/>
    <property type="project" value="UniProtKB-UniRule"/>
</dbReference>
<dbReference type="InterPro" id="IPR013785">
    <property type="entry name" value="Aldolase_TIM"/>
</dbReference>
<comment type="subunit">
    <text evidence="10 11">Homooctamer. Dimer of tetramers.</text>
</comment>
<gene>
    <name evidence="11" type="primary">fni</name>
    <name evidence="13" type="ORF">AC477_04205</name>
</gene>
<feature type="domain" description="FMN-dependent dehydrogenase" evidence="12">
    <location>
        <begin position="5"/>
        <end position="98"/>
    </location>
</feature>
<comment type="similarity">
    <text evidence="11">Belongs to the IPP isomerase type 2 family.</text>
</comment>
<dbReference type="GO" id="GO:0016491">
    <property type="term" value="F:oxidoreductase activity"/>
    <property type="evidence" value="ECO:0007669"/>
    <property type="project" value="InterPro"/>
</dbReference>
<dbReference type="PANTHER" id="PTHR43665">
    <property type="entry name" value="ISOPENTENYL-DIPHOSPHATE DELTA-ISOMERASE"/>
    <property type="match status" value="1"/>
</dbReference>
<dbReference type="Proteomes" id="UP000037237">
    <property type="component" value="Unassembled WGS sequence"/>
</dbReference>
<evidence type="ECO:0000256" key="3">
    <source>
        <dbReference type="ARBA" id="ARBA00022630"/>
    </source>
</evidence>
<dbReference type="AlphaFoldDB" id="A0A0M0BSP8"/>
<evidence type="ECO:0000256" key="2">
    <source>
        <dbReference type="ARBA" id="ARBA00022490"/>
    </source>
</evidence>
<dbReference type="InterPro" id="IPR000262">
    <property type="entry name" value="FMN-dep_DH"/>
</dbReference>
<dbReference type="Pfam" id="PF01070">
    <property type="entry name" value="FMN_dh"/>
    <property type="match status" value="2"/>
</dbReference>
<dbReference type="EMBL" id="LFWU01000100">
    <property type="protein sequence ID" value="KON31400.1"/>
    <property type="molecule type" value="Genomic_DNA"/>
</dbReference>
<dbReference type="CDD" id="cd02811">
    <property type="entry name" value="IDI-2_FMN"/>
    <property type="match status" value="1"/>
</dbReference>
<comment type="cofactor">
    <cofactor evidence="11">
        <name>Mg(2+)</name>
        <dbReference type="ChEBI" id="CHEBI:18420"/>
    </cofactor>
</comment>
<evidence type="ECO:0000313" key="13">
    <source>
        <dbReference type="EMBL" id="KON31400.1"/>
    </source>
</evidence>
<keyword evidence="2 11" id="KW-0963">Cytoplasm</keyword>
<keyword evidence="7 11" id="KW-0521">NADP</keyword>
<proteinExistence type="inferred from homology"/>
<feature type="binding site" evidence="11">
    <location>
        <position position="193"/>
    </location>
    <ligand>
        <name>FMN</name>
        <dbReference type="ChEBI" id="CHEBI:58210"/>
    </ligand>
</feature>
<evidence type="ECO:0000256" key="4">
    <source>
        <dbReference type="ARBA" id="ARBA00022643"/>
    </source>
</evidence>
<comment type="function">
    <text evidence="11">Involved in the biosynthesis of isoprenoids. Catalyzes the 1,3-allylic rearrangement of the homoallylic substrate isopentenyl (IPP) to its allylic isomer, dimethylallyl diphosphate (DMAPP).</text>
</comment>
<sequence>MNSSIKERKADHISICLEENVQACKATTGFEDVSLLHRALPELERQKIDISTTVFGYNFSAPIFVGAMTGGTAKATKINIAIAEAIEQLGIGMGVGSQRIAIDNPKVEHSFSVVREKAPTAFIIANIGGPQLVSKYGVKEAEKAVEMVKANVLAIHLNSLQEAVQPEGDTNYSNLISKISRLTQELDVPVIIKETGSGIAAEDAILLEEAGVAGIDIAGVGGTSWSAVEYYRAKASQDISSQKLGLAFWDWGIPTAISLVETVKSVHLPVIASGGIRNGIDIVKALGLGASLASATYPFLSPATNSSEDVKKVLQYLVQEVRTAMFLVGVDSIQKLQNFPVVLTGKTAEWLRVRGFQPELYARRKT</sequence>
<feature type="domain" description="FMN-dependent dehydrogenase" evidence="12">
    <location>
        <begin position="176"/>
        <end position="337"/>
    </location>
</feature>
<organism evidence="13 14">
    <name type="scientific">miscellaneous Crenarchaeota group-1 archaeon SG8-32-1</name>
    <dbReference type="NCBI Taxonomy" id="1685124"/>
    <lineage>
        <taxon>Archaea</taxon>
        <taxon>Candidatus Bathyarchaeota</taxon>
        <taxon>MCG-1</taxon>
    </lineage>
</organism>
<comment type="caution">
    <text evidence="11">Lacks conserved residue(s) required for the propagation of feature annotation.</text>
</comment>
<dbReference type="GO" id="GO:0005737">
    <property type="term" value="C:cytoplasm"/>
    <property type="evidence" value="ECO:0007669"/>
    <property type="project" value="UniProtKB-SubCell"/>
</dbReference>
<comment type="cofactor">
    <cofactor evidence="1 11">
        <name>FMN</name>
        <dbReference type="ChEBI" id="CHEBI:58210"/>
    </cofactor>
</comment>
<accession>A0A0M0BSP8</accession>
<comment type="catalytic activity">
    <reaction evidence="11">
        <text>isopentenyl diphosphate = dimethylallyl diphosphate</text>
        <dbReference type="Rhea" id="RHEA:23284"/>
        <dbReference type="ChEBI" id="CHEBI:57623"/>
        <dbReference type="ChEBI" id="CHEBI:128769"/>
        <dbReference type="EC" id="5.3.3.2"/>
    </reaction>
</comment>
<feature type="binding site" evidence="11">
    <location>
        <begin position="8"/>
        <end position="9"/>
    </location>
    <ligand>
        <name>substrate</name>
    </ligand>
</feature>
<dbReference type="PIRSF" id="PIRSF003314">
    <property type="entry name" value="IPP_isomerase"/>
    <property type="match status" value="1"/>
</dbReference>